<sequence>MPVLHHASSAPWRRSTTQAKTVTPMAELGPHDAYEKALDDRGAELWADARLAIELLGLGGASLGGVWLKGRSGGVRDFFMSRLQERLGIGFVRLPPGTSAANLSGGVDLAATAATGSLVRQQGLLTRAEGGGLMVPMAERLDPSLAAMVARAMDQPAESSFLLVALDESLDDEAPLSTGIADRLALRIDLDGIGWHHVNGTETEPARLQAPATNWQDVTINDRLLKGLSTISAISGHGSTRILAHLARTARLLACREDRTAVEERDALTALRLCLGLRLTPQAEAPAEQPDDPSTDVPPRQDEEPVNPSASTDPADQDQDNNADKPTQLDALKEMLAAIKAGALSADPWLTIAQRPSRNGGGAGKSGDLHKNTRRGRPFGIGLAPPHPEARPDIIATLRAAAPFQRIRAAQRQALGVANPRPSSGATAPRAYVSRDDFRYLRLRHAAPSTAIFVVDASGSTALERLGETKGAIEQLLTRCYVRRDEVALIAFRGTSAELLLPPTRSLTAAKRQLAALPGGGPTPLAAGLKAGLELALSVERRGSSPVLVLLTDGSGNIALDGTPDRALAAEELSRLARNCKSRDLKTICIDIARRPRESVTTLANMLGADLHILRKADAGHVSQLVDRSMQEARA</sequence>
<accession>A0ABX7EQ10</accession>
<dbReference type="Gene3D" id="3.40.50.410">
    <property type="entry name" value="von Willebrand factor, type A domain"/>
    <property type="match status" value="1"/>
</dbReference>
<dbReference type="InterPro" id="IPR041628">
    <property type="entry name" value="ChlI/MoxR_AAA_lid"/>
</dbReference>
<evidence type="ECO:0000256" key="1">
    <source>
        <dbReference type="SAM" id="MobiDB-lite"/>
    </source>
</evidence>
<dbReference type="PANTHER" id="PTHR43473">
    <property type="entry name" value="MAGNESIUM-CHELATASE SUBUNIT CHLD, CHLOROPLASTIC"/>
    <property type="match status" value="1"/>
</dbReference>
<dbReference type="Gene3D" id="1.10.8.80">
    <property type="entry name" value="Magnesium chelatase subunit I, C-Terminal domain"/>
    <property type="match status" value="1"/>
</dbReference>
<dbReference type="Pfam" id="PF17863">
    <property type="entry name" value="AAA_lid_2"/>
    <property type="match status" value="1"/>
</dbReference>
<dbReference type="SUPFAM" id="SSF52540">
    <property type="entry name" value="P-loop containing nucleoside triphosphate hydrolases"/>
    <property type="match status" value="1"/>
</dbReference>
<proteinExistence type="predicted"/>
<dbReference type="Proteomes" id="UP000596351">
    <property type="component" value="Chromosome"/>
</dbReference>
<dbReference type="InterPro" id="IPR036465">
    <property type="entry name" value="vWFA_dom_sf"/>
</dbReference>
<organism evidence="3 4">
    <name type="scientific">Rhizobium rosettiformans</name>
    <dbReference type="NCBI Taxonomy" id="1368430"/>
    <lineage>
        <taxon>Bacteria</taxon>
        <taxon>Pseudomonadati</taxon>
        <taxon>Pseudomonadota</taxon>
        <taxon>Alphaproteobacteria</taxon>
        <taxon>Hyphomicrobiales</taxon>
        <taxon>Rhizobiaceae</taxon>
        <taxon>Rhizobium/Agrobacterium group</taxon>
        <taxon>Rhizobium</taxon>
    </lineage>
</organism>
<evidence type="ECO:0000259" key="2">
    <source>
        <dbReference type="PROSITE" id="PS50234"/>
    </source>
</evidence>
<evidence type="ECO:0000313" key="4">
    <source>
        <dbReference type="Proteomes" id="UP000596351"/>
    </source>
</evidence>
<dbReference type="SUPFAM" id="SSF53300">
    <property type="entry name" value="vWA-like"/>
    <property type="match status" value="1"/>
</dbReference>
<dbReference type="SMART" id="SM00327">
    <property type="entry name" value="VWA"/>
    <property type="match status" value="1"/>
</dbReference>
<dbReference type="Gene3D" id="3.40.50.300">
    <property type="entry name" value="P-loop containing nucleotide triphosphate hydrolases"/>
    <property type="match status" value="1"/>
</dbReference>
<feature type="domain" description="VWFA" evidence="2">
    <location>
        <begin position="450"/>
        <end position="629"/>
    </location>
</feature>
<dbReference type="EMBL" id="CP032405">
    <property type="protein sequence ID" value="QRF50412.1"/>
    <property type="molecule type" value="Genomic_DNA"/>
</dbReference>
<dbReference type="InterPro" id="IPR027417">
    <property type="entry name" value="P-loop_NTPase"/>
</dbReference>
<dbReference type="PANTHER" id="PTHR43473:SF2">
    <property type="entry name" value="MAGNESIUM-CHELATASE SUBUNIT CHLD, CHLOROPLASTIC"/>
    <property type="match status" value="1"/>
</dbReference>
<keyword evidence="4" id="KW-1185">Reference proteome</keyword>
<dbReference type="Pfam" id="PF13519">
    <property type="entry name" value="VWA_2"/>
    <property type="match status" value="1"/>
</dbReference>
<evidence type="ECO:0000313" key="3">
    <source>
        <dbReference type="EMBL" id="QRF50412.1"/>
    </source>
</evidence>
<protein>
    <submittedName>
        <fullName evidence="3">VWA domain-containing protein</fullName>
    </submittedName>
</protein>
<reference evidence="3 4" key="1">
    <citation type="submission" date="2018-09" db="EMBL/GenBank/DDBJ databases">
        <title>Rhizobium sp. MAE2-X.</title>
        <authorList>
            <person name="Lee Y."/>
            <person name="Jeon C.O."/>
        </authorList>
    </citation>
    <scope>NUCLEOTIDE SEQUENCE [LARGE SCALE GENOMIC DNA]</scope>
    <source>
        <strain evidence="3 4">MAE2-X</strain>
    </source>
</reference>
<dbReference type="PROSITE" id="PS50234">
    <property type="entry name" value="VWFA"/>
    <property type="match status" value="1"/>
</dbReference>
<name>A0ABX7EQ10_9HYPH</name>
<feature type="region of interest" description="Disordered" evidence="1">
    <location>
        <begin position="353"/>
        <end position="388"/>
    </location>
</feature>
<feature type="region of interest" description="Disordered" evidence="1">
    <location>
        <begin position="282"/>
        <end position="325"/>
    </location>
</feature>
<dbReference type="InterPro" id="IPR002035">
    <property type="entry name" value="VWF_A"/>
</dbReference>
<gene>
    <name evidence="3" type="ORF">D4A92_02590</name>
</gene>